<dbReference type="CDD" id="cd17932">
    <property type="entry name" value="DEXQc_UvrD"/>
    <property type="match status" value="1"/>
</dbReference>
<keyword evidence="7" id="KW-0413">Isomerase</keyword>
<evidence type="ECO:0000256" key="3">
    <source>
        <dbReference type="ARBA" id="ARBA00022801"/>
    </source>
</evidence>
<dbReference type="GO" id="GO:0003677">
    <property type="term" value="F:DNA binding"/>
    <property type="evidence" value="ECO:0007669"/>
    <property type="project" value="UniProtKB-KW"/>
</dbReference>
<proteinExistence type="inferred from homology"/>
<dbReference type="GO" id="GO:0000725">
    <property type="term" value="P:recombinational repair"/>
    <property type="evidence" value="ECO:0007669"/>
    <property type="project" value="TreeGrafter"/>
</dbReference>
<dbReference type="GO" id="GO:0005524">
    <property type="term" value="F:ATP binding"/>
    <property type="evidence" value="ECO:0007669"/>
    <property type="project" value="UniProtKB-KW"/>
</dbReference>
<evidence type="ECO:0000256" key="1">
    <source>
        <dbReference type="ARBA" id="ARBA00009922"/>
    </source>
</evidence>
<dbReference type="EMBL" id="UOFX01000016">
    <property type="protein sequence ID" value="VAX06670.1"/>
    <property type="molecule type" value="Genomic_DNA"/>
</dbReference>
<dbReference type="PANTHER" id="PTHR11070">
    <property type="entry name" value="UVRD / RECB / PCRA DNA HELICASE FAMILY MEMBER"/>
    <property type="match status" value="1"/>
</dbReference>
<dbReference type="PROSITE" id="PS51217">
    <property type="entry name" value="UVRD_HELICASE_CTER"/>
    <property type="match status" value="1"/>
</dbReference>
<dbReference type="Pfam" id="PF13361">
    <property type="entry name" value="UvrD_C"/>
    <property type="match status" value="1"/>
</dbReference>
<dbReference type="InterPro" id="IPR014017">
    <property type="entry name" value="DNA_helicase_UvrD-like_C"/>
</dbReference>
<feature type="domain" description="UvrD-like helicase C-terminal" evidence="12">
    <location>
        <begin position="287"/>
        <end position="561"/>
    </location>
</feature>
<keyword evidence="4 13" id="KW-0347">Helicase</keyword>
<protein>
    <recommendedName>
        <fullName evidence="9">DNA 3'-5' helicase</fullName>
        <ecNumber evidence="9">5.6.2.4</ecNumber>
    </recommendedName>
</protein>
<evidence type="ECO:0000259" key="11">
    <source>
        <dbReference type="PROSITE" id="PS51198"/>
    </source>
</evidence>
<dbReference type="CDD" id="cd18807">
    <property type="entry name" value="SF1_C_UvrD"/>
    <property type="match status" value="1"/>
</dbReference>
<dbReference type="Pfam" id="PF21196">
    <property type="entry name" value="PcrA_UvrD_tudor"/>
    <property type="match status" value="1"/>
</dbReference>
<dbReference type="Gene3D" id="3.40.50.300">
    <property type="entry name" value="P-loop containing nucleotide triphosphate hydrolases"/>
    <property type="match status" value="2"/>
</dbReference>
<accession>A0A3B1B8M4</accession>
<evidence type="ECO:0000256" key="10">
    <source>
        <dbReference type="ARBA" id="ARBA00048988"/>
    </source>
</evidence>
<dbReference type="PANTHER" id="PTHR11070:SF2">
    <property type="entry name" value="ATP-DEPENDENT DNA HELICASE SRS2"/>
    <property type="match status" value="1"/>
</dbReference>
<evidence type="ECO:0000256" key="5">
    <source>
        <dbReference type="ARBA" id="ARBA00022840"/>
    </source>
</evidence>
<sequence length="716" mass="81064">MDVSHILEGLNDAQREAVSASPSGMLVLAGAGSGKTRVLVHRIAWLLQVERVAPWSILAVTFTNKAAREMRDRIEGLLNMPVGGMWVGTFHGLAHRLLRAHWEDAGLPQNFQILDSDDQFRLIKRTMKSLNIDDARWPPRQAQYYINARKDEGLRPQHLDDGGDHYLRQMIVIYQEYQNACERGGLLDFADLLLRAHELWRDRSDVLQHYQERFQHVLVDEFQDTNEIQYAWLRLLTGSRNNLFAVGDDDQSIYGWRGAKVEHIQQFQQDYADSQLVRLEQNYRSTGNILKAANALIANNPSRLGKNLWTDDGDGDLIHLYASFNEVDEARFVIERIQAFVNTGNRRDEAAILYRSNAQSRQFEEALIQSQMPYRVYGGLRFFERAEIKDALGYLRIVSSPDDDAAFERAVNMPPRGIGPRTLDTVRAHARDCHCSMWQGAHDLLTGGSMTARASNALQGFLDLVKELRAATSNLTLAEITEHVIAASRLTEHFDKSKDGRGQDRIENLEELTNATRQFSHESTDDDLVAFISHAALEAGEAQGDRFEDCVQLMTLHSAKGLEFPLVFVTGLEEGLFPHSRSASDPEQLEEERRLCYVGMTRAMRQLYLSYAETRRLHGKESYSQPSRFLREIPAELLEEIRARPQVSKPVRHNSFTMGQKPAGGFHLGQRVNHAKFGAGVILNAEGQGSSARVQVNFENKGSKWLVVAYANLQPV</sequence>
<dbReference type="GO" id="GO:0016887">
    <property type="term" value="F:ATP hydrolysis activity"/>
    <property type="evidence" value="ECO:0007669"/>
    <property type="project" value="RHEA"/>
</dbReference>
<gene>
    <name evidence="13" type="ORF">MNBD_GAMMA26-430</name>
</gene>
<dbReference type="Gene3D" id="1.10.10.160">
    <property type="match status" value="1"/>
</dbReference>
<organism evidence="13">
    <name type="scientific">hydrothermal vent metagenome</name>
    <dbReference type="NCBI Taxonomy" id="652676"/>
    <lineage>
        <taxon>unclassified sequences</taxon>
        <taxon>metagenomes</taxon>
        <taxon>ecological metagenomes</taxon>
    </lineage>
</organism>
<comment type="similarity">
    <text evidence="1">Belongs to the helicase family. UvrD subfamily.</text>
</comment>
<evidence type="ECO:0000256" key="9">
    <source>
        <dbReference type="ARBA" id="ARBA00034808"/>
    </source>
</evidence>
<dbReference type="Pfam" id="PF00580">
    <property type="entry name" value="UvrD-helicase"/>
    <property type="match status" value="1"/>
</dbReference>
<dbReference type="FunFam" id="1.10.10.160:FF:000002">
    <property type="entry name" value="DNA helicase"/>
    <property type="match status" value="1"/>
</dbReference>
<dbReference type="PROSITE" id="PS51198">
    <property type="entry name" value="UVRD_HELICASE_ATP_BIND"/>
    <property type="match status" value="1"/>
</dbReference>
<dbReference type="GO" id="GO:0043138">
    <property type="term" value="F:3'-5' DNA helicase activity"/>
    <property type="evidence" value="ECO:0007669"/>
    <property type="project" value="UniProtKB-EC"/>
</dbReference>
<dbReference type="EC" id="5.6.2.4" evidence="9"/>
<dbReference type="GO" id="GO:0005829">
    <property type="term" value="C:cytosol"/>
    <property type="evidence" value="ECO:0007669"/>
    <property type="project" value="TreeGrafter"/>
</dbReference>
<dbReference type="InterPro" id="IPR013986">
    <property type="entry name" value="DExx_box_DNA_helicase_dom_sf"/>
</dbReference>
<evidence type="ECO:0000313" key="13">
    <source>
        <dbReference type="EMBL" id="VAX06670.1"/>
    </source>
</evidence>
<keyword evidence="3 13" id="KW-0378">Hydrolase</keyword>
<dbReference type="AlphaFoldDB" id="A0A3B1B8M4"/>
<name>A0A3B1B8M4_9ZZZZ</name>
<dbReference type="Gene3D" id="1.10.486.10">
    <property type="entry name" value="PCRA, domain 4"/>
    <property type="match status" value="1"/>
</dbReference>
<evidence type="ECO:0000256" key="6">
    <source>
        <dbReference type="ARBA" id="ARBA00023125"/>
    </source>
</evidence>
<evidence type="ECO:0000256" key="7">
    <source>
        <dbReference type="ARBA" id="ARBA00023235"/>
    </source>
</evidence>
<keyword evidence="5" id="KW-0067">ATP-binding</keyword>
<evidence type="ECO:0000256" key="8">
    <source>
        <dbReference type="ARBA" id="ARBA00034617"/>
    </source>
</evidence>
<reference evidence="13" key="1">
    <citation type="submission" date="2018-06" db="EMBL/GenBank/DDBJ databases">
        <authorList>
            <person name="Zhirakovskaya E."/>
        </authorList>
    </citation>
    <scope>NUCLEOTIDE SEQUENCE</scope>
</reference>
<evidence type="ECO:0000259" key="12">
    <source>
        <dbReference type="PROSITE" id="PS51217"/>
    </source>
</evidence>
<dbReference type="NCBIfam" id="NF008743">
    <property type="entry name" value="PRK11773.1"/>
    <property type="match status" value="1"/>
</dbReference>
<dbReference type="SUPFAM" id="SSF52540">
    <property type="entry name" value="P-loop containing nucleoside triphosphate hydrolases"/>
    <property type="match status" value="1"/>
</dbReference>
<keyword evidence="2" id="KW-0547">Nucleotide-binding</keyword>
<comment type="catalytic activity">
    <reaction evidence="10">
        <text>ATP + H2O = ADP + phosphate + H(+)</text>
        <dbReference type="Rhea" id="RHEA:13065"/>
        <dbReference type="ChEBI" id="CHEBI:15377"/>
        <dbReference type="ChEBI" id="CHEBI:15378"/>
        <dbReference type="ChEBI" id="CHEBI:30616"/>
        <dbReference type="ChEBI" id="CHEBI:43474"/>
        <dbReference type="ChEBI" id="CHEBI:456216"/>
        <dbReference type="EC" id="5.6.2.4"/>
    </reaction>
</comment>
<evidence type="ECO:0000256" key="2">
    <source>
        <dbReference type="ARBA" id="ARBA00022741"/>
    </source>
</evidence>
<keyword evidence="6" id="KW-0238">DNA-binding</keyword>
<dbReference type="InterPro" id="IPR027417">
    <property type="entry name" value="P-loop_NTPase"/>
</dbReference>
<feature type="domain" description="UvrD-like helicase ATP-binding" evidence="11">
    <location>
        <begin position="8"/>
        <end position="286"/>
    </location>
</feature>
<evidence type="ECO:0000256" key="4">
    <source>
        <dbReference type="ARBA" id="ARBA00022806"/>
    </source>
</evidence>
<comment type="catalytic activity">
    <reaction evidence="8">
        <text>Couples ATP hydrolysis with the unwinding of duplex DNA by translocating in the 3'-5' direction.</text>
        <dbReference type="EC" id="5.6.2.4"/>
    </reaction>
</comment>
<dbReference type="InterPro" id="IPR014016">
    <property type="entry name" value="UvrD-like_ATP-bd"/>
</dbReference>
<dbReference type="InterPro" id="IPR000212">
    <property type="entry name" value="DNA_helicase_UvrD/REP"/>
</dbReference>
<dbReference type="GO" id="GO:0033202">
    <property type="term" value="C:DNA helicase complex"/>
    <property type="evidence" value="ECO:0007669"/>
    <property type="project" value="TreeGrafter"/>
</dbReference>